<reference evidence="1 2" key="1">
    <citation type="submission" date="2016-08" db="EMBL/GenBank/DDBJ databases">
        <title>Draft genome of Fabibacter sp. strain SK-8.</title>
        <authorList>
            <person name="Wong S.-K."/>
            <person name="Hamasaki K."/>
            <person name="Yoshizawa S."/>
        </authorList>
    </citation>
    <scope>NUCLEOTIDE SEQUENCE [LARGE SCALE GENOMIC DNA]</scope>
    <source>
        <strain evidence="1 2">SK-8</strain>
    </source>
</reference>
<sequence length="225" mass="25424">MSIGNTAILFFSRTQHDEFKAKTFGLRKARFADLYKFLVKKSLNTAKSTGLPVIEIYSDQQEGSDFGERLTAALKTVSDRGYSKVIVIGNDAPELTVNDILTADKQLSAGKQALGKDRRGGAYLIGLDITKDYNSVIKDVDWGSHKIYEQLSSKLGEVYELDRKIDLNYKQDIRLLICHQHQLTRGVLKFFKSFIKPFFSLDFSPEFQSGDYNFAYSDRGPPVLV</sequence>
<dbReference type="EMBL" id="MDGQ01000005">
    <property type="protein sequence ID" value="OEK05438.1"/>
    <property type="molecule type" value="Genomic_DNA"/>
</dbReference>
<accession>A0A1E5T237</accession>
<dbReference type="STRING" id="1563681.BFP71_18805"/>
<protein>
    <recommendedName>
        <fullName evidence="3">DUF2064 domain-containing protein</fullName>
    </recommendedName>
</protein>
<evidence type="ECO:0000313" key="2">
    <source>
        <dbReference type="Proteomes" id="UP000095552"/>
    </source>
</evidence>
<dbReference type="OrthoDB" id="9798250at2"/>
<dbReference type="AlphaFoldDB" id="A0A1E5T237"/>
<dbReference type="RefSeq" id="WP_069836942.1">
    <property type="nucleotide sequence ID" value="NZ_MDGQ01000005.1"/>
</dbReference>
<evidence type="ECO:0008006" key="3">
    <source>
        <dbReference type="Google" id="ProtNLM"/>
    </source>
</evidence>
<dbReference type="InterPro" id="IPR018641">
    <property type="entry name" value="Trfase_1_rSAM/seldom-assoc"/>
</dbReference>
<dbReference type="PANTHER" id="PTHR36529:SF1">
    <property type="entry name" value="GLYCOSYLTRANSFERASE"/>
    <property type="match status" value="1"/>
</dbReference>
<dbReference type="InterPro" id="IPR029044">
    <property type="entry name" value="Nucleotide-diphossugar_trans"/>
</dbReference>
<gene>
    <name evidence="1" type="ORF">BFP71_18805</name>
</gene>
<keyword evidence="2" id="KW-1185">Reference proteome</keyword>
<dbReference type="Proteomes" id="UP000095552">
    <property type="component" value="Unassembled WGS sequence"/>
</dbReference>
<dbReference type="PANTHER" id="PTHR36529">
    <property type="entry name" value="SLL1095 PROTEIN"/>
    <property type="match status" value="1"/>
</dbReference>
<dbReference type="SUPFAM" id="SSF53448">
    <property type="entry name" value="Nucleotide-diphospho-sugar transferases"/>
    <property type="match status" value="1"/>
</dbReference>
<organism evidence="1 2">
    <name type="scientific">Roseivirga misakiensis</name>
    <dbReference type="NCBI Taxonomy" id="1563681"/>
    <lineage>
        <taxon>Bacteria</taxon>
        <taxon>Pseudomonadati</taxon>
        <taxon>Bacteroidota</taxon>
        <taxon>Cytophagia</taxon>
        <taxon>Cytophagales</taxon>
        <taxon>Roseivirgaceae</taxon>
        <taxon>Roseivirga</taxon>
    </lineage>
</organism>
<proteinExistence type="predicted"/>
<name>A0A1E5T237_9BACT</name>
<dbReference type="Gene3D" id="3.90.550.10">
    <property type="entry name" value="Spore Coat Polysaccharide Biosynthesis Protein SpsA, Chain A"/>
    <property type="match status" value="1"/>
</dbReference>
<evidence type="ECO:0000313" key="1">
    <source>
        <dbReference type="EMBL" id="OEK05438.1"/>
    </source>
</evidence>
<comment type="caution">
    <text evidence="1">The sequence shown here is derived from an EMBL/GenBank/DDBJ whole genome shotgun (WGS) entry which is preliminary data.</text>
</comment>
<dbReference type="Pfam" id="PF09837">
    <property type="entry name" value="DUF2064"/>
    <property type="match status" value="1"/>
</dbReference>